<evidence type="ECO:0000256" key="7">
    <source>
        <dbReference type="ARBA" id="ARBA00023136"/>
    </source>
</evidence>
<sequence length="371" mass="37357">MSAPAPAPESARRRPAGAGLDRPALRIGAASWPWRPRAALVCLAVAVLLAAAFLRALVAFDSSDVGLSEVAAVLLGGGDFGQRFIVLELRMPRALTGALVGAALGLSGAILQSLARNPLASPDTLGIGWGAAIGAVTVIVFGGSAGGISGAVGQFGVPAGAIAGGLVAAFAVFGLSWRAGVHSNRLLLVGIAVSLTCANLVYWIITWTDLQSAARAQTWITGSLHAADWDRAGAAAVALAVIIPVALGANRTLGALGLGDDAALGLGVRVSAARLVLLTVSALLVCVATSAAGPINFVALAAPQIAMRLCRCAQPPPFTSMLLGGALTLVADQLAAGLFAPTQLPVGVFTAVLGAPFLMYLIVVRHREARL</sequence>
<dbReference type="Pfam" id="PF01032">
    <property type="entry name" value="FecCD"/>
    <property type="match status" value="1"/>
</dbReference>
<evidence type="ECO:0000313" key="9">
    <source>
        <dbReference type="EMBL" id="GAA4951237.1"/>
    </source>
</evidence>
<gene>
    <name evidence="9" type="ORF">GCM10023224_39620</name>
</gene>
<evidence type="ECO:0000256" key="3">
    <source>
        <dbReference type="ARBA" id="ARBA00022448"/>
    </source>
</evidence>
<evidence type="ECO:0000256" key="4">
    <source>
        <dbReference type="ARBA" id="ARBA00022475"/>
    </source>
</evidence>
<feature type="transmembrane region" description="Helical" evidence="8">
    <location>
        <begin position="155"/>
        <end position="174"/>
    </location>
</feature>
<feature type="transmembrane region" description="Helical" evidence="8">
    <location>
        <begin position="38"/>
        <end position="58"/>
    </location>
</feature>
<keyword evidence="10" id="KW-1185">Reference proteome</keyword>
<evidence type="ECO:0000256" key="6">
    <source>
        <dbReference type="ARBA" id="ARBA00022989"/>
    </source>
</evidence>
<keyword evidence="5 8" id="KW-0812">Transmembrane</keyword>
<evidence type="ECO:0000256" key="1">
    <source>
        <dbReference type="ARBA" id="ARBA00004651"/>
    </source>
</evidence>
<feature type="transmembrane region" description="Helical" evidence="8">
    <location>
        <begin position="127"/>
        <end position="149"/>
    </location>
</feature>
<name>A0ABP9GRZ2_9ACTN</name>
<dbReference type="SUPFAM" id="SSF81345">
    <property type="entry name" value="ABC transporter involved in vitamin B12 uptake, BtuC"/>
    <property type="match status" value="1"/>
</dbReference>
<evidence type="ECO:0000256" key="2">
    <source>
        <dbReference type="ARBA" id="ARBA00007935"/>
    </source>
</evidence>
<keyword evidence="3" id="KW-0813">Transport</keyword>
<accession>A0ABP9GRZ2</accession>
<keyword evidence="7 8" id="KW-0472">Membrane</keyword>
<keyword evidence="6 8" id="KW-1133">Transmembrane helix</keyword>
<feature type="transmembrane region" description="Helical" evidence="8">
    <location>
        <begin position="94"/>
        <end position="115"/>
    </location>
</feature>
<dbReference type="Gene3D" id="1.10.3470.10">
    <property type="entry name" value="ABC transporter involved in vitamin B12 uptake, BtuC"/>
    <property type="match status" value="1"/>
</dbReference>
<proteinExistence type="inferred from homology"/>
<feature type="transmembrane region" description="Helical" evidence="8">
    <location>
        <begin position="346"/>
        <end position="364"/>
    </location>
</feature>
<feature type="transmembrane region" description="Helical" evidence="8">
    <location>
        <begin position="275"/>
        <end position="300"/>
    </location>
</feature>
<comment type="similarity">
    <text evidence="2">Belongs to the binding-protein-dependent transport system permease family. FecCD subfamily.</text>
</comment>
<protein>
    <submittedName>
        <fullName evidence="9">Iron chelate uptake ABC transporter family permease subunit</fullName>
    </submittedName>
</protein>
<comment type="caution">
    <text evidence="9">The sequence shown here is derived from an EMBL/GenBank/DDBJ whole genome shotgun (WGS) entry which is preliminary data.</text>
</comment>
<feature type="transmembrane region" description="Helical" evidence="8">
    <location>
        <begin position="321"/>
        <end position="340"/>
    </location>
</feature>
<evidence type="ECO:0000256" key="5">
    <source>
        <dbReference type="ARBA" id="ARBA00022692"/>
    </source>
</evidence>
<dbReference type="CDD" id="cd06550">
    <property type="entry name" value="TM_ABC_iron-siderophores_like"/>
    <property type="match status" value="1"/>
</dbReference>
<comment type="subcellular location">
    <subcellularLocation>
        <location evidence="1">Cell membrane</location>
        <topology evidence="1">Multi-pass membrane protein</topology>
    </subcellularLocation>
</comment>
<dbReference type="PANTHER" id="PTHR30472">
    <property type="entry name" value="FERRIC ENTEROBACTIN TRANSPORT SYSTEM PERMEASE PROTEIN"/>
    <property type="match status" value="1"/>
</dbReference>
<dbReference type="Proteomes" id="UP001499993">
    <property type="component" value="Unassembled WGS sequence"/>
</dbReference>
<evidence type="ECO:0000256" key="8">
    <source>
        <dbReference type="SAM" id="Phobius"/>
    </source>
</evidence>
<reference evidence="10" key="1">
    <citation type="journal article" date="2019" name="Int. J. Syst. Evol. Microbiol.">
        <title>The Global Catalogue of Microorganisms (GCM) 10K type strain sequencing project: providing services to taxonomists for standard genome sequencing and annotation.</title>
        <authorList>
            <consortium name="The Broad Institute Genomics Platform"/>
            <consortium name="The Broad Institute Genome Sequencing Center for Infectious Disease"/>
            <person name="Wu L."/>
            <person name="Ma J."/>
        </authorList>
    </citation>
    <scope>NUCLEOTIDE SEQUENCE [LARGE SCALE GENOMIC DNA]</scope>
    <source>
        <strain evidence="10">JCM 18123</strain>
    </source>
</reference>
<dbReference type="PANTHER" id="PTHR30472:SF24">
    <property type="entry name" value="FERRIC ENTEROBACTIN TRANSPORT SYSTEM PERMEASE PROTEIN FEPG"/>
    <property type="match status" value="1"/>
</dbReference>
<dbReference type="InterPro" id="IPR037294">
    <property type="entry name" value="ABC_BtuC-like"/>
</dbReference>
<dbReference type="RefSeq" id="WP_345558072.1">
    <property type="nucleotide sequence ID" value="NZ_BAABIK010000025.1"/>
</dbReference>
<evidence type="ECO:0000313" key="10">
    <source>
        <dbReference type="Proteomes" id="UP001499993"/>
    </source>
</evidence>
<dbReference type="EMBL" id="BAABIK010000025">
    <property type="protein sequence ID" value="GAA4951237.1"/>
    <property type="molecule type" value="Genomic_DNA"/>
</dbReference>
<dbReference type="InterPro" id="IPR000522">
    <property type="entry name" value="ABC_transptr_permease_BtuC"/>
</dbReference>
<feature type="transmembrane region" description="Helical" evidence="8">
    <location>
        <begin position="186"/>
        <end position="205"/>
    </location>
</feature>
<organism evidence="9 10">
    <name type="scientific">Streptomonospora halophila</name>
    <dbReference type="NCBI Taxonomy" id="427369"/>
    <lineage>
        <taxon>Bacteria</taxon>
        <taxon>Bacillati</taxon>
        <taxon>Actinomycetota</taxon>
        <taxon>Actinomycetes</taxon>
        <taxon>Streptosporangiales</taxon>
        <taxon>Nocardiopsidaceae</taxon>
        <taxon>Streptomonospora</taxon>
    </lineage>
</organism>
<keyword evidence="4" id="KW-1003">Cell membrane</keyword>